<accession>A0AAV4XUL1</accession>
<evidence type="ECO:0000259" key="2">
    <source>
        <dbReference type="Pfam" id="PF15926"/>
    </source>
</evidence>
<evidence type="ECO:0000313" key="3">
    <source>
        <dbReference type="EMBL" id="GIY97865.1"/>
    </source>
</evidence>
<dbReference type="Proteomes" id="UP001054945">
    <property type="component" value="Unassembled WGS sequence"/>
</dbReference>
<dbReference type="InterPro" id="IPR031824">
    <property type="entry name" value="RNF220_mid"/>
</dbReference>
<organism evidence="3 4">
    <name type="scientific">Caerostris extrusa</name>
    <name type="common">Bark spider</name>
    <name type="synonym">Caerostris bankana</name>
    <dbReference type="NCBI Taxonomy" id="172846"/>
    <lineage>
        <taxon>Eukaryota</taxon>
        <taxon>Metazoa</taxon>
        <taxon>Ecdysozoa</taxon>
        <taxon>Arthropoda</taxon>
        <taxon>Chelicerata</taxon>
        <taxon>Arachnida</taxon>
        <taxon>Araneae</taxon>
        <taxon>Araneomorphae</taxon>
        <taxon>Entelegynae</taxon>
        <taxon>Araneoidea</taxon>
        <taxon>Araneidae</taxon>
        <taxon>Caerostris</taxon>
    </lineage>
</organism>
<dbReference type="PANTHER" id="PTHR13459:SF1">
    <property type="entry name" value="E3 UBIQUITIN-PROTEIN LIGASE RNF220 ISOFORM X1"/>
    <property type="match status" value="1"/>
</dbReference>
<dbReference type="GO" id="GO:0061630">
    <property type="term" value="F:ubiquitin protein ligase activity"/>
    <property type="evidence" value="ECO:0007669"/>
    <property type="project" value="TreeGrafter"/>
</dbReference>
<feature type="compositionally biased region" description="Basic and acidic residues" evidence="1">
    <location>
        <begin position="336"/>
        <end position="364"/>
    </location>
</feature>
<evidence type="ECO:0000256" key="1">
    <source>
        <dbReference type="SAM" id="MobiDB-lite"/>
    </source>
</evidence>
<comment type="caution">
    <text evidence="3">The sequence shown here is derived from an EMBL/GenBank/DDBJ whole genome shotgun (WGS) entry which is preliminary data.</text>
</comment>
<feature type="region of interest" description="Disordered" evidence="1">
    <location>
        <begin position="324"/>
        <end position="364"/>
    </location>
</feature>
<feature type="non-terminal residue" evidence="3">
    <location>
        <position position="364"/>
    </location>
</feature>
<dbReference type="GO" id="GO:0016567">
    <property type="term" value="P:protein ubiquitination"/>
    <property type="evidence" value="ECO:0007669"/>
    <property type="project" value="TreeGrafter"/>
</dbReference>
<dbReference type="InterPro" id="IPR052443">
    <property type="entry name" value="E3_ubiq-ligase_RNF220-like"/>
</dbReference>
<dbReference type="AlphaFoldDB" id="A0AAV4XUL1"/>
<dbReference type="EMBL" id="BPLR01018224">
    <property type="protein sequence ID" value="GIY97865.1"/>
    <property type="molecule type" value="Genomic_DNA"/>
</dbReference>
<reference evidence="3 4" key="1">
    <citation type="submission" date="2021-06" db="EMBL/GenBank/DDBJ databases">
        <title>Caerostris extrusa draft genome.</title>
        <authorList>
            <person name="Kono N."/>
            <person name="Arakawa K."/>
        </authorList>
    </citation>
    <scope>NUCLEOTIDE SEQUENCE [LARGE SCALE GENOMIC DNA]</scope>
</reference>
<sequence length="364" mass="41104">MDGQNPFCPVCGCPCRLSELSSHFDLEVERLMEVNKEWFETASCYQINSLSTFYQVEIEERHKFDSVQLCKLATANVSEVCRHKNVLRHTQTCHLCIRGTVSYIAEDLQEFSGENIREAAKGSDETAACLKIFRASYLPEYAIVESSIFNSDVPYGSPMLIVRKDDKGKPESRWEAIAQLDSHQRDVSSRGRSGTIPTRGRRKKPCISCRPGLRKREHQEMDAETSIDSRTAANFNWAVTARLHAIANLHRSLPDFSTRKFEVPEDENQELNVDGDDSATYGQPHYTEADVITCSSEDNADNKGATKKITSKRIWLPKDYPIQINGHSECVSPSEKASKPNKDANGDNPKDQMEDGIKCLHDMY</sequence>
<proteinExistence type="predicted"/>
<gene>
    <name evidence="3" type="primary">X975_24829</name>
    <name evidence="3" type="ORF">CEXT_276371</name>
</gene>
<dbReference type="PANTHER" id="PTHR13459">
    <property type="entry name" value="E3 UBIQUITIN-PROTEIN LIGASE RNF220 ISOFORM X1"/>
    <property type="match status" value="1"/>
</dbReference>
<keyword evidence="4" id="KW-1185">Reference proteome</keyword>
<protein>
    <submittedName>
        <fullName evidence="3">E3 ubiquitin-protein ligase Rnf220</fullName>
    </submittedName>
</protein>
<feature type="domain" description="E3 ubiquitin-protein ligase RNF220 middle" evidence="2">
    <location>
        <begin position="217"/>
        <end position="305"/>
    </location>
</feature>
<dbReference type="Pfam" id="PF15926">
    <property type="entry name" value="RNF220"/>
    <property type="match status" value="1"/>
</dbReference>
<feature type="region of interest" description="Disordered" evidence="1">
    <location>
        <begin position="181"/>
        <end position="205"/>
    </location>
</feature>
<evidence type="ECO:0000313" key="4">
    <source>
        <dbReference type="Proteomes" id="UP001054945"/>
    </source>
</evidence>
<name>A0AAV4XUL1_CAEEX</name>